<protein>
    <recommendedName>
        <fullName evidence="4">DUF2905 domain-containing protein</fullName>
    </recommendedName>
</protein>
<evidence type="ECO:0000313" key="3">
    <source>
        <dbReference type="Proteomes" id="UP000191240"/>
    </source>
</evidence>
<keyword evidence="1" id="KW-0472">Membrane</keyword>
<organism evidence="2 3">
    <name type="scientific">Anaerovibrio lipolyticus DSM 3074</name>
    <dbReference type="NCBI Taxonomy" id="1120997"/>
    <lineage>
        <taxon>Bacteria</taxon>
        <taxon>Bacillati</taxon>
        <taxon>Bacillota</taxon>
        <taxon>Negativicutes</taxon>
        <taxon>Selenomonadales</taxon>
        <taxon>Selenomonadaceae</taxon>
        <taxon>Anaerovibrio</taxon>
    </lineage>
</organism>
<accession>A0A1M6GKF4</accession>
<evidence type="ECO:0000256" key="1">
    <source>
        <dbReference type="SAM" id="Phobius"/>
    </source>
</evidence>
<dbReference type="Proteomes" id="UP000191240">
    <property type="component" value="Unassembled WGS sequence"/>
</dbReference>
<feature type="transmembrane region" description="Helical" evidence="1">
    <location>
        <begin position="12"/>
        <end position="35"/>
    </location>
</feature>
<evidence type="ECO:0008006" key="4">
    <source>
        <dbReference type="Google" id="ProtNLM"/>
    </source>
</evidence>
<proteinExistence type="predicted"/>
<evidence type="ECO:0000313" key="2">
    <source>
        <dbReference type="EMBL" id="SHJ10412.1"/>
    </source>
</evidence>
<name>A0A1M6GKF4_9FIRM</name>
<dbReference type="PROSITE" id="PS51257">
    <property type="entry name" value="PROKAR_LIPOPROTEIN"/>
    <property type="match status" value="1"/>
</dbReference>
<dbReference type="Pfam" id="PF11146">
    <property type="entry name" value="DUF2905"/>
    <property type="match status" value="1"/>
</dbReference>
<sequence>MKGHWKMTDIGKMLIILGIILVVVGCVIHFGGKIIPFGKLPGDINVVGENSSFHFPIMTCIIVSVVLSVIANLFFR</sequence>
<dbReference type="InterPro" id="IPR021320">
    <property type="entry name" value="DUF2905"/>
</dbReference>
<dbReference type="PANTHER" id="PTHR36443">
    <property type="entry name" value="BSR5223 PROTEIN"/>
    <property type="match status" value="1"/>
</dbReference>
<reference evidence="2 3" key="1">
    <citation type="submission" date="2016-11" db="EMBL/GenBank/DDBJ databases">
        <authorList>
            <person name="Jaros S."/>
            <person name="Januszkiewicz K."/>
            <person name="Wedrychowicz H."/>
        </authorList>
    </citation>
    <scope>NUCLEOTIDE SEQUENCE [LARGE SCALE GENOMIC DNA]</scope>
    <source>
        <strain evidence="2 3">DSM 3074</strain>
    </source>
</reference>
<feature type="transmembrane region" description="Helical" evidence="1">
    <location>
        <begin position="55"/>
        <end position="75"/>
    </location>
</feature>
<keyword evidence="1" id="KW-0812">Transmembrane</keyword>
<dbReference type="PANTHER" id="PTHR36443:SF1">
    <property type="entry name" value="BSR5223 PROTEIN"/>
    <property type="match status" value="1"/>
</dbReference>
<keyword evidence="1" id="KW-1133">Transmembrane helix</keyword>
<dbReference type="EMBL" id="FQYW01000032">
    <property type="protein sequence ID" value="SHJ10412.1"/>
    <property type="molecule type" value="Genomic_DNA"/>
</dbReference>
<gene>
    <name evidence="2" type="ORF">SAMN02745671_02691</name>
</gene>
<dbReference type="AlphaFoldDB" id="A0A1M6GKF4"/>